<proteinExistence type="predicted"/>
<accession>A0ACC0A3Z6</accession>
<keyword evidence="2" id="KW-1185">Reference proteome</keyword>
<protein>
    <submittedName>
        <fullName evidence="1">Uncharacterized protein</fullName>
    </submittedName>
</protein>
<gene>
    <name evidence="1" type="ORF">M9H77_32817</name>
</gene>
<evidence type="ECO:0000313" key="1">
    <source>
        <dbReference type="EMBL" id="KAI5655630.1"/>
    </source>
</evidence>
<dbReference type="EMBL" id="CM044707">
    <property type="protein sequence ID" value="KAI5655630.1"/>
    <property type="molecule type" value="Genomic_DNA"/>
</dbReference>
<evidence type="ECO:0000313" key="2">
    <source>
        <dbReference type="Proteomes" id="UP001060085"/>
    </source>
</evidence>
<name>A0ACC0A3Z6_CATRO</name>
<reference evidence="2" key="1">
    <citation type="journal article" date="2023" name="Nat. Plants">
        <title>Single-cell RNA sequencing provides a high-resolution roadmap for understanding the multicellular compartmentation of specialized metabolism.</title>
        <authorList>
            <person name="Sun S."/>
            <person name="Shen X."/>
            <person name="Li Y."/>
            <person name="Li Y."/>
            <person name="Wang S."/>
            <person name="Li R."/>
            <person name="Zhang H."/>
            <person name="Shen G."/>
            <person name="Guo B."/>
            <person name="Wei J."/>
            <person name="Xu J."/>
            <person name="St-Pierre B."/>
            <person name="Chen S."/>
            <person name="Sun C."/>
        </authorList>
    </citation>
    <scope>NUCLEOTIDE SEQUENCE [LARGE SCALE GENOMIC DNA]</scope>
</reference>
<comment type="caution">
    <text evidence="1">The sequence shown here is derived from an EMBL/GenBank/DDBJ whole genome shotgun (WGS) entry which is preliminary data.</text>
</comment>
<sequence>MWRTLPNFWLNVMVRLRWFSLNAFLFVFLENLVLISEFCFSSWLDRLDQLDMQGGRDPFSDPFSNFGSFGGQRSLLPSFFGGRNPFDDPFFRTPFGHDPFFASPFGNDPFFASPFGNMFNSSFFGPRPPFIDPQTSGLLENQASQPNRSRGPIIEELNSDDEKEEKEAPVEQKENPRKHGRSSKDPVVEDPDDEAEVRKRKQLQLSNGMNQDYSMQSQPQARSFSFQSSTVTYGGANGAYYSKSTTRRTGSDGYKFEESKEANSATRQATHRVSKGIHDRGHSVSRKLNSDGRVETMQTLHNLNEDELAGFEDVWRGNARERLPGWNEGLNAHGAIGTGSSHSNVRGGGWALPSVERSNETGNTNPITADARSRHHPYPQHAGRTGTDVHNDVGSTSHVRSRGRAMGNLDQVGRH</sequence>
<dbReference type="Proteomes" id="UP001060085">
    <property type="component" value="Linkage Group LG07"/>
</dbReference>
<organism evidence="1 2">
    <name type="scientific">Catharanthus roseus</name>
    <name type="common">Madagascar periwinkle</name>
    <name type="synonym">Vinca rosea</name>
    <dbReference type="NCBI Taxonomy" id="4058"/>
    <lineage>
        <taxon>Eukaryota</taxon>
        <taxon>Viridiplantae</taxon>
        <taxon>Streptophyta</taxon>
        <taxon>Embryophyta</taxon>
        <taxon>Tracheophyta</taxon>
        <taxon>Spermatophyta</taxon>
        <taxon>Magnoliopsida</taxon>
        <taxon>eudicotyledons</taxon>
        <taxon>Gunneridae</taxon>
        <taxon>Pentapetalae</taxon>
        <taxon>asterids</taxon>
        <taxon>lamiids</taxon>
        <taxon>Gentianales</taxon>
        <taxon>Apocynaceae</taxon>
        <taxon>Rauvolfioideae</taxon>
        <taxon>Vinceae</taxon>
        <taxon>Catharanthinae</taxon>
        <taxon>Catharanthus</taxon>
    </lineage>
</organism>